<feature type="region of interest" description="Disordered" evidence="1">
    <location>
        <begin position="162"/>
        <end position="185"/>
    </location>
</feature>
<keyword evidence="2" id="KW-1133">Transmembrane helix</keyword>
<keyword evidence="2" id="KW-0472">Membrane</keyword>
<name>A0A563EPK3_9PSEU</name>
<keyword evidence="4" id="KW-1185">Reference proteome</keyword>
<proteinExistence type="predicted"/>
<organism evidence="3 4">
    <name type="scientific">Lentzea tibetensis</name>
    <dbReference type="NCBI Taxonomy" id="2591470"/>
    <lineage>
        <taxon>Bacteria</taxon>
        <taxon>Bacillati</taxon>
        <taxon>Actinomycetota</taxon>
        <taxon>Actinomycetes</taxon>
        <taxon>Pseudonocardiales</taxon>
        <taxon>Pseudonocardiaceae</taxon>
        <taxon>Lentzea</taxon>
    </lineage>
</organism>
<accession>A0A563EPK3</accession>
<dbReference type="EMBL" id="VOBR01000017">
    <property type="protein sequence ID" value="TWP49074.1"/>
    <property type="molecule type" value="Genomic_DNA"/>
</dbReference>
<dbReference type="OrthoDB" id="5178481at2"/>
<protein>
    <submittedName>
        <fullName evidence="3">Uncharacterized protein</fullName>
    </submittedName>
</protein>
<dbReference type="RefSeq" id="WP_146355260.1">
    <property type="nucleotide sequence ID" value="NZ_VOBR01000017.1"/>
</dbReference>
<gene>
    <name evidence="3" type="ORF">FKR81_25725</name>
</gene>
<evidence type="ECO:0000256" key="1">
    <source>
        <dbReference type="SAM" id="MobiDB-lite"/>
    </source>
</evidence>
<dbReference type="Proteomes" id="UP000316639">
    <property type="component" value="Unassembled WGS sequence"/>
</dbReference>
<reference evidence="3 4" key="1">
    <citation type="submission" date="2019-07" db="EMBL/GenBank/DDBJ databases">
        <title>Lentzea xizangensis sp. nov., isolated from Qinghai-Tibetan Plateau Soils.</title>
        <authorList>
            <person name="Huang J."/>
        </authorList>
    </citation>
    <scope>NUCLEOTIDE SEQUENCE [LARGE SCALE GENOMIC DNA]</scope>
    <source>
        <strain evidence="3 4">FXJ1.1311</strain>
    </source>
</reference>
<evidence type="ECO:0000256" key="2">
    <source>
        <dbReference type="SAM" id="Phobius"/>
    </source>
</evidence>
<comment type="caution">
    <text evidence="3">The sequence shown here is derived from an EMBL/GenBank/DDBJ whole genome shotgun (WGS) entry which is preliminary data.</text>
</comment>
<evidence type="ECO:0000313" key="4">
    <source>
        <dbReference type="Proteomes" id="UP000316639"/>
    </source>
</evidence>
<dbReference type="AlphaFoldDB" id="A0A563EPK3"/>
<evidence type="ECO:0000313" key="3">
    <source>
        <dbReference type="EMBL" id="TWP49074.1"/>
    </source>
</evidence>
<keyword evidence="2" id="KW-0812">Transmembrane</keyword>
<feature type="transmembrane region" description="Helical" evidence="2">
    <location>
        <begin position="37"/>
        <end position="57"/>
    </location>
</feature>
<sequence length="314" mass="33430">MIDPVDELLRDAGERWRAAQPPPPDVNTSRWTHRARWMPLTAAAAAVLLAAGITYGVTGTSPPDTIGAGKYAGLVVHEGDTVRASGTVYVQADGKAEFCSAYLMVGPLTGPGCDDGVPVVGVDADRLTTQRRSFDVRIGEARLTGVWRGGVLTVTEQADPGEVFQPPSDGRPAPCAPPPGGWKPDGKGADLTDLMNYVTQAHPDRFAVPGFVTEQVYVVGVVRGDLAEETRELRSRYQGNLCVVAAGGDLSIADDRALRDQLKAVLPDPDSHIRIGTNRAKLEVDMTTLTPELAAKLAPFADSLDLKPFLRPVS</sequence>